<evidence type="ECO:0000256" key="3">
    <source>
        <dbReference type="ARBA" id="ARBA00022989"/>
    </source>
</evidence>
<feature type="transmembrane region" description="Helical" evidence="5">
    <location>
        <begin position="80"/>
        <end position="98"/>
    </location>
</feature>
<dbReference type="OrthoDB" id="9085252at2"/>
<evidence type="ECO:0000313" key="8">
    <source>
        <dbReference type="Proteomes" id="UP000234341"/>
    </source>
</evidence>
<feature type="transmembrane region" description="Helical" evidence="5">
    <location>
        <begin position="286"/>
        <end position="307"/>
    </location>
</feature>
<keyword evidence="4 5" id="KW-0472">Membrane</keyword>
<dbReference type="InterPro" id="IPR011701">
    <property type="entry name" value="MFS"/>
</dbReference>
<feature type="transmembrane region" description="Helical" evidence="5">
    <location>
        <begin position="245"/>
        <end position="266"/>
    </location>
</feature>
<feature type="transmembrane region" description="Helical" evidence="5">
    <location>
        <begin position="319"/>
        <end position="338"/>
    </location>
</feature>
<proteinExistence type="predicted"/>
<dbReference type="InterPro" id="IPR036259">
    <property type="entry name" value="MFS_trans_sf"/>
</dbReference>
<keyword evidence="3 5" id="KW-1133">Transmembrane helix</keyword>
<dbReference type="InterPro" id="IPR050382">
    <property type="entry name" value="MFS_Na/Anion_cotransporter"/>
</dbReference>
<feature type="domain" description="Major facilitator superfamily (MFS) profile" evidence="6">
    <location>
        <begin position="14"/>
        <end position="433"/>
    </location>
</feature>
<gene>
    <name evidence="7" type="ORF">CYJ10_11405</name>
</gene>
<protein>
    <submittedName>
        <fullName evidence="7">MFS transporter</fullName>
    </submittedName>
</protein>
<sequence>MTDTGRPTRYRFAIFGLIVLIALINYIDRGAIAYSATQIIGEYGFDKAGWGAVLGYFGYGYMFGALIGGALSDRVGAKRVWVIAGVAWSVFAIAMIWAGDLGIAVMGGSALAGFATIRILFGFAEGPAYSIINKTMSTWAAPSERGFAVSIGLLSTPLGALLTAPVAVGLLMLTDSWRTMYVILGVLGFVLIALFAWVYTNKPEDHPKVNAAELALIQAGRPPAQKAEDLSGAYPWWSFFKSRTLVFNSIGYFSFIYVNFMLLTWTPKYLSDEFHFTLSSLWYVGMIPWTGACITVLLGGRISDWLFKRTGNLKIARSYFAASALVLTTICFILVSQVHTVGAVIALMTLGNALNALPNSVYWAVVIDTAPSPSRVGTFSGIMHFLANIAAVLAPTLAGILSARYGYSSMFVATAVATALGVFAMLQVRPGVGPAPVDGSMTPAKA</sequence>
<evidence type="ECO:0000313" key="7">
    <source>
        <dbReference type="EMBL" id="PLQ00262.1"/>
    </source>
</evidence>
<evidence type="ECO:0000256" key="4">
    <source>
        <dbReference type="ARBA" id="ARBA00023136"/>
    </source>
</evidence>
<feature type="transmembrane region" description="Helical" evidence="5">
    <location>
        <begin position="48"/>
        <end position="68"/>
    </location>
</feature>
<dbReference type="RefSeq" id="WP_101681632.1">
    <property type="nucleotide sequence ID" value="NZ_PJRP01000004.1"/>
</dbReference>
<feature type="transmembrane region" description="Helical" evidence="5">
    <location>
        <begin position="407"/>
        <end position="426"/>
    </location>
</feature>
<dbReference type="Pfam" id="PF07690">
    <property type="entry name" value="MFS_1"/>
    <property type="match status" value="1"/>
</dbReference>
<dbReference type="EMBL" id="PJRP01000004">
    <property type="protein sequence ID" value="PLQ00262.1"/>
    <property type="molecule type" value="Genomic_DNA"/>
</dbReference>
<organism evidence="7 8">
    <name type="scientific">Cupriavidus pauculus</name>
    <dbReference type="NCBI Taxonomy" id="82633"/>
    <lineage>
        <taxon>Bacteria</taxon>
        <taxon>Pseudomonadati</taxon>
        <taxon>Pseudomonadota</taxon>
        <taxon>Betaproteobacteria</taxon>
        <taxon>Burkholderiales</taxon>
        <taxon>Burkholderiaceae</taxon>
        <taxon>Cupriavidus</taxon>
    </lineage>
</organism>
<evidence type="ECO:0000256" key="5">
    <source>
        <dbReference type="SAM" id="Phobius"/>
    </source>
</evidence>
<accession>A0A2N5CDJ2</accession>
<comment type="caution">
    <text evidence="7">The sequence shown here is derived from an EMBL/GenBank/DDBJ whole genome shotgun (WGS) entry which is preliminary data.</text>
</comment>
<feature type="transmembrane region" description="Helical" evidence="5">
    <location>
        <begin position="147"/>
        <end position="173"/>
    </location>
</feature>
<comment type="subcellular location">
    <subcellularLocation>
        <location evidence="1">Membrane</location>
        <topology evidence="1">Multi-pass membrane protein</topology>
    </subcellularLocation>
</comment>
<evidence type="ECO:0000256" key="2">
    <source>
        <dbReference type="ARBA" id="ARBA00022692"/>
    </source>
</evidence>
<dbReference type="PANTHER" id="PTHR11662:SF399">
    <property type="entry name" value="FI19708P1-RELATED"/>
    <property type="match status" value="1"/>
</dbReference>
<reference evidence="7 8" key="1">
    <citation type="submission" date="2017-12" db="EMBL/GenBank/DDBJ databases">
        <title>Genome sequence of the active heterotrophic nitrifier-denitrifier, Cupriavidus pauculus UM1.</title>
        <authorList>
            <person name="Putonti C."/>
            <person name="Castignetti D."/>
        </authorList>
    </citation>
    <scope>NUCLEOTIDE SEQUENCE [LARGE SCALE GENOMIC DNA]</scope>
    <source>
        <strain evidence="7 8">UM1</strain>
    </source>
</reference>
<feature type="transmembrane region" description="Helical" evidence="5">
    <location>
        <begin position="12"/>
        <end position="28"/>
    </location>
</feature>
<evidence type="ECO:0000259" key="6">
    <source>
        <dbReference type="PROSITE" id="PS50850"/>
    </source>
</evidence>
<dbReference type="SUPFAM" id="SSF103473">
    <property type="entry name" value="MFS general substrate transporter"/>
    <property type="match status" value="1"/>
</dbReference>
<dbReference type="GO" id="GO:0016020">
    <property type="term" value="C:membrane"/>
    <property type="evidence" value="ECO:0007669"/>
    <property type="project" value="UniProtKB-SubCell"/>
</dbReference>
<name>A0A2N5CDJ2_9BURK</name>
<dbReference type="Proteomes" id="UP000234341">
    <property type="component" value="Unassembled WGS sequence"/>
</dbReference>
<feature type="transmembrane region" description="Helical" evidence="5">
    <location>
        <begin position="104"/>
        <end position="126"/>
    </location>
</feature>
<dbReference type="GO" id="GO:0022857">
    <property type="term" value="F:transmembrane transporter activity"/>
    <property type="evidence" value="ECO:0007669"/>
    <property type="project" value="InterPro"/>
</dbReference>
<keyword evidence="2 5" id="KW-0812">Transmembrane</keyword>
<feature type="transmembrane region" description="Helical" evidence="5">
    <location>
        <begin position="379"/>
        <end position="401"/>
    </location>
</feature>
<dbReference type="Gene3D" id="1.20.1250.20">
    <property type="entry name" value="MFS general substrate transporter like domains"/>
    <property type="match status" value="2"/>
</dbReference>
<feature type="transmembrane region" description="Helical" evidence="5">
    <location>
        <begin position="179"/>
        <end position="199"/>
    </location>
</feature>
<dbReference type="PANTHER" id="PTHR11662">
    <property type="entry name" value="SOLUTE CARRIER FAMILY 17"/>
    <property type="match status" value="1"/>
</dbReference>
<dbReference type="AlphaFoldDB" id="A0A2N5CDJ2"/>
<dbReference type="PROSITE" id="PS50850">
    <property type="entry name" value="MFS"/>
    <property type="match status" value="1"/>
</dbReference>
<evidence type="ECO:0000256" key="1">
    <source>
        <dbReference type="ARBA" id="ARBA00004141"/>
    </source>
</evidence>
<dbReference type="InterPro" id="IPR020846">
    <property type="entry name" value="MFS_dom"/>
</dbReference>